<protein>
    <submittedName>
        <fullName evidence="3">Uncharacterized protein</fullName>
    </submittedName>
</protein>
<feature type="signal peptide" evidence="2">
    <location>
        <begin position="1"/>
        <end position="29"/>
    </location>
</feature>
<feature type="chain" id="PRO_5026650421" evidence="2">
    <location>
        <begin position="30"/>
        <end position="290"/>
    </location>
</feature>
<keyword evidence="4" id="KW-1185">Reference proteome</keyword>
<feature type="region of interest" description="Disordered" evidence="1">
    <location>
        <begin position="208"/>
        <end position="290"/>
    </location>
</feature>
<evidence type="ECO:0000256" key="2">
    <source>
        <dbReference type="SAM" id="SignalP"/>
    </source>
</evidence>
<dbReference type="EMBL" id="JAAAMG010000005">
    <property type="protein sequence ID" value="NDW04364.1"/>
    <property type="molecule type" value="Genomic_DNA"/>
</dbReference>
<gene>
    <name evidence="3" type="ORF">GTK09_07965</name>
</gene>
<feature type="compositionally biased region" description="Gly residues" evidence="1">
    <location>
        <begin position="214"/>
        <end position="244"/>
    </location>
</feature>
<dbReference type="RefSeq" id="WP_163462549.1">
    <property type="nucleotide sequence ID" value="NZ_JAAAMG010000005.1"/>
</dbReference>
<feature type="region of interest" description="Disordered" evidence="1">
    <location>
        <begin position="31"/>
        <end position="102"/>
    </location>
</feature>
<sequence>MVVRSITTFGRAALVATSALIVVPPAASAQDAAAQGPTVDAPPRESGAAAQATVVANPPAESQAPADGRGTGVEDPQPGRMDGDGQASVQPPALDERTPGRQAVDRFLRNPAGLLRRHPLAGQGLVNEVRLLAVTDVETVEEIIALSSRSGAATQEAIGRGLAAAALALVETDPETAARIQELVAQSGLSELQAAFLGRQNDVETFALGSPASAGGGGGAGDVGGGGSETGGEIGGSAGTGGTGSNLQSVTASGSGLDGGGTGFLAGLSPNGDGSDDDGNPATIIVSPTR</sequence>
<evidence type="ECO:0000313" key="4">
    <source>
        <dbReference type="Proteomes" id="UP000469011"/>
    </source>
</evidence>
<reference evidence="3 4" key="1">
    <citation type="submission" date="2020-01" db="EMBL/GenBank/DDBJ databases">
        <title>Jiella pacifica sp. nov.</title>
        <authorList>
            <person name="Xue Z."/>
            <person name="Zhu S."/>
            <person name="Chen J."/>
            <person name="Yang J."/>
        </authorList>
    </citation>
    <scope>NUCLEOTIDE SEQUENCE [LARGE SCALE GENOMIC DNA]</scope>
    <source>
        <strain evidence="3 4">40Bstr34</strain>
    </source>
</reference>
<comment type="caution">
    <text evidence="3">The sequence shown here is derived from an EMBL/GenBank/DDBJ whole genome shotgun (WGS) entry which is preliminary data.</text>
</comment>
<evidence type="ECO:0000256" key="1">
    <source>
        <dbReference type="SAM" id="MobiDB-lite"/>
    </source>
</evidence>
<evidence type="ECO:0000313" key="3">
    <source>
        <dbReference type="EMBL" id="NDW04364.1"/>
    </source>
</evidence>
<dbReference type="Proteomes" id="UP000469011">
    <property type="component" value="Unassembled WGS sequence"/>
</dbReference>
<proteinExistence type="predicted"/>
<accession>A0A6N9SZ48</accession>
<dbReference type="AlphaFoldDB" id="A0A6N9SZ48"/>
<organism evidence="3 4">
    <name type="scientific">Jiella pacifica</name>
    <dbReference type="NCBI Taxonomy" id="2696469"/>
    <lineage>
        <taxon>Bacteria</taxon>
        <taxon>Pseudomonadati</taxon>
        <taxon>Pseudomonadota</taxon>
        <taxon>Alphaproteobacteria</taxon>
        <taxon>Hyphomicrobiales</taxon>
        <taxon>Aurantimonadaceae</taxon>
        <taxon>Jiella</taxon>
    </lineage>
</organism>
<name>A0A6N9SZ48_9HYPH</name>
<keyword evidence="2" id="KW-0732">Signal</keyword>